<sequence>MESLDSSGISYGMDETTVLFDNVTTTVVIPLEGNMGLLMNDSLSTDNLQTIEVVPIVAAGIVFGTLVAIGTVATAVFIAVLIRGRKKFAEFPFFILVWHLTVANMIHMLMVVSTIMPIMLIEVC</sequence>
<dbReference type="OrthoDB" id="5868068at2759"/>
<gene>
    <name evidence="2" type="ORF">SVUK_LOCUS5500</name>
</gene>
<keyword evidence="1" id="KW-0812">Transmembrane</keyword>
<dbReference type="AlphaFoldDB" id="A0A3P7KTC7"/>
<accession>A0A3P7KTC7</accession>
<reference evidence="2 3" key="1">
    <citation type="submission" date="2018-11" db="EMBL/GenBank/DDBJ databases">
        <authorList>
            <consortium name="Pathogen Informatics"/>
        </authorList>
    </citation>
    <scope>NUCLEOTIDE SEQUENCE [LARGE SCALE GENOMIC DNA]</scope>
</reference>
<dbReference type="EMBL" id="UYYB01016352">
    <property type="protein sequence ID" value="VDM70502.1"/>
    <property type="molecule type" value="Genomic_DNA"/>
</dbReference>
<keyword evidence="1" id="KW-0472">Membrane</keyword>
<protein>
    <submittedName>
        <fullName evidence="2">Uncharacterized protein</fullName>
    </submittedName>
</protein>
<dbReference type="Proteomes" id="UP000270094">
    <property type="component" value="Unassembled WGS sequence"/>
</dbReference>
<evidence type="ECO:0000256" key="1">
    <source>
        <dbReference type="SAM" id="Phobius"/>
    </source>
</evidence>
<feature type="transmembrane region" description="Helical" evidence="1">
    <location>
        <begin position="93"/>
        <end position="121"/>
    </location>
</feature>
<keyword evidence="1" id="KW-1133">Transmembrane helix</keyword>
<keyword evidence="3" id="KW-1185">Reference proteome</keyword>
<name>A0A3P7KTC7_STRVU</name>
<proteinExistence type="predicted"/>
<evidence type="ECO:0000313" key="3">
    <source>
        <dbReference type="Proteomes" id="UP000270094"/>
    </source>
</evidence>
<feature type="transmembrane region" description="Helical" evidence="1">
    <location>
        <begin position="53"/>
        <end position="81"/>
    </location>
</feature>
<evidence type="ECO:0000313" key="2">
    <source>
        <dbReference type="EMBL" id="VDM70502.1"/>
    </source>
</evidence>
<organism evidence="2 3">
    <name type="scientific">Strongylus vulgaris</name>
    <name type="common">Blood worm</name>
    <dbReference type="NCBI Taxonomy" id="40348"/>
    <lineage>
        <taxon>Eukaryota</taxon>
        <taxon>Metazoa</taxon>
        <taxon>Ecdysozoa</taxon>
        <taxon>Nematoda</taxon>
        <taxon>Chromadorea</taxon>
        <taxon>Rhabditida</taxon>
        <taxon>Rhabditina</taxon>
        <taxon>Rhabditomorpha</taxon>
        <taxon>Strongyloidea</taxon>
        <taxon>Strongylidae</taxon>
        <taxon>Strongylus</taxon>
    </lineage>
</organism>